<dbReference type="Gene3D" id="1.10.10.10">
    <property type="entry name" value="Winged helix-like DNA-binding domain superfamily/Winged helix DNA-binding domain"/>
    <property type="match status" value="1"/>
</dbReference>
<dbReference type="SUPFAM" id="SSF46785">
    <property type="entry name" value="Winged helix' DNA-binding domain"/>
    <property type="match status" value="1"/>
</dbReference>
<protein>
    <submittedName>
        <fullName evidence="1">HTH-type transcriptional repressor NsrR</fullName>
    </submittedName>
</protein>
<accession>A0A508WPH5</accession>
<sequence>MKLRSQVEHRCCLLMIGSEHGERPPTTSMAALVMQREYLSKNLQALSSTGITGSRGMFGGYRLAHHPDAIKLLEIVKEFGGNFERRSLAATSLESLALELGLSREGISDPRAVDA</sequence>
<dbReference type="Pfam" id="PF02082">
    <property type="entry name" value="Rrf2"/>
    <property type="match status" value="1"/>
</dbReference>
<reference evidence="1" key="1">
    <citation type="submission" date="2019-06" db="EMBL/GenBank/DDBJ databases">
        <authorList>
            <person name="Le Quere A."/>
            <person name="Colella S."/>
        </authorList>
    </citation>
    <scope>NUCLEOTIDE SEQUENCE</scope>
    <source>
        <strain evidence="1">EmedicaeMD41</strain>
    </source>
</reference>
<dbReference type="EMBL" id="CABFNB010000009">
    <property type="protein sequence ID" value="VTZ59334.1"/>
    <property type="molecule type" value="Genomic_DNA"/>
</dbReference>
<dbReference type="InterPro" id="IPR036390">
    <property type="entry name" value="WH_DNA-bd_sf"/>
</dbReference>
<organism evidence="1">
    <name type="scientific">Sinorhizobium medicae</name>
    <dbReference type="NCBI Taxonomy" id="110321"/>
    <lineage>
        <taxon>Bacteria</taxon>
        <taxon>Pseudomonadati</taxon>
        <taxon>Pseudomonadota</taxon>
        <taxon>Alphaproteobacteria</taxon>
        <taxon>Hyphomicrobiales</taxon>
        <taxon>Rhizobiaceae</taxon>
        <taxon>Sinorhizobium/Ensifer group</taxon>
        <taxon>Sinorhizobium</taxon>
    </lineage>
</organism>
<evidence type="ECO:0000313" key="1">
    <source>
        <dbReference type="EMBL" id="VTZ59334.1"/>
    </source>
</evidence>
<dbReference type="InterPro" id="IPR036388">
    <property type="entry name" value="WH-like_DNA-bd_sf"/>
</dbReference>
<name>A0A508WPH5_9HYPH</name>
<dbReference type="Proteomes" id="UP000507954">
    <property type="component" value="Unassembled WGS sequence"/>
</dbReference>
<proteinExistence type="predicted"/>
<gene>
    <name evidence="1" type="ORF">EMEDMD4_1060016</name>
</gene>
<dbReference type="AlphaFoldDB" id="A0A508WPH5"/>
<dbReference type="InterPro" id="IPR000944">
    <property type="entry name" value="Tscrpt_reg_Rrf2"/>
</dbReference>